<sequence>METKRTTRKLSTTVIVKAALLAAASIVLTRFFSYMIPLGGLPALRIGFGTVPLIIAGMMLGPLAGGIVGVVSDLTGFLINPMGSMFHPGFTVTAALYGVLSGVLFKKIKIQNMKVNFNYINAVMMVIFATLIAWIVFRGEGLDFGNSQTILMLVLMALVTALFIVLPFVISTKFKNKSSQIAFDKIAFAVSITYVINALFLNTLWLSMLLDKGFILLLPGRIVASVVTIPAYSWIIYSLSKVIKYTN</sequence>
<feature type="transmembrane region" description="Helical" evidence="1">
    <location>
        <begin position="85"/>
        <end position="105"/>
    </location>
</feature>
<feature type="transmembrane region" description="Helical" evidence="1">
    <location>
        <begin position="182"/>
        <end position="201"/>
    </location>
</feature>
<accession>A0ABS2MP42</accession>
<proteinExistence type="predicted"/>
<evidence type="ECO:0000313" key="3">
    <source>
        <dbReference type="Proteomes" id="UP000767854"/>
    </source>
</evidence>
<dbReference type="Pfam" id="PF12822">
    <property type="entry name" value="ECF_trnsprt"/>
    <property type="match status" value="1"/>
</dbReference>
<keyword evidence="1" id="KW-0812">Transmembrane</keyword>
<gene>
    <name evidence="2" type="ORF">JOC49_000594</name>
</gene>
<dbReference type="InterPro" id="IPR024529">
    <property type="entry name" value="ECF_trnsprt_substrate-spec"/>
</dbReference>
<feature type="transmembrane region" description="Helical" evidence="1">
    <location>
        <begin position="12"/>
        <end position="32"/>
    </location>
</feature>
<feature type="transmembrane region" description="Helical" evidence="1">
    <location>
        <begin position="213"/>
        <end position="237"/>
    </location>
</feature>
<feature type="transmembrane region" description="Helical" evidence="1">
    <location>
        <begin position="149"/>
        <end position="170"/>
    </location>
</feature>
<dbReference type="NCBIfam" id="TIGR04518">
    <property type="entry name" value="ECF_S_folT_fam"/>
    <property type="match status" value="1"/>
</dbReference>
<comment type="caution">
    <text evidence="2">The sequence shown here is derived from an EMBL/GenBank/DDBJ whole genome shotgun (WGS) entry which is preliminary data.</text>
</comment>
<feature type="transmembrane region" description="Helical" evidence="1">
    <location>
        <begin position="44"/>
        <end position="65"/>
    </location>
</feature>
<feature type="transmembrane region" description="Helical" evidence="1">
    <location>
        <begin position="117"/>
        <end position="137"/>
    </location>
</feature>
<evidence type="ECO:0000256" key="1">
    <source>
        <dbReference type="SAM" id="Phobius"/>
    </source>
</evidence>
<protein>
    <submittedName>
        <fullName evidence="2">ECF transporter S component (Folate family)</fullName>
    </submittedName>
</protein>
<name>A0ABS2MP42_9FIRM</name>
<dbReference type="Proteomes" id="UP000767854">
    <property type="component" value="Unassembled WGS sequence"/>
</dbReference>
<organism evidence="2 3">
    <name type="scientific">Fusibacter tunisiensis</name>
    <dbReference type="NCBI Taxonomy" id="1008308"/>
    <lineage>
        <taxon>Bacteria</taxon>
        <taxon>Bacillati</taxon>
        <taxon>Bacillota</taxon>
        <taxon>Clostridia</taxon>
        <taxon>Eubacteriales</taxon>
        <taxon>Eubacteriales Family XII. Incertae Sedis</taxon>
        <taxon>Fusibacter</taxon>
    </lineage>
</organism>
<dbReference type="InterPro" id="IPR030949">
    <property type="entry name" value="ECF_S_folate_fam"/>
</dbReference>
<dbReference type="Gene3D" id="1.10.1760.20">
    <property type="match status" value="2"/>
</dbReference>
<keyword evidence="3" id="KW-1185">Reference proteome</keyword>
<keyword evidence="1" id="KW-1133">Transmembrane helix</keyword>
<dbReference type="RefSeq" id="WP_204662095.1">
    <property type="nucleotide sequence ID" value="NZ_JAFBDT010000003.1"/>
</dbReference>
<reference evidence="2 3" key="1">
    <citation type="submission" date="2021-01" db="EMBL/GenBank/DDBJ databases">
        <title>Genomic Encyclopedia of Type Strains, Phase IV (KMG-IV): sequencing the most valuable type-strain genomes for metagenomic binning, comparative biology and taxonomic classification.</title>
        <authorList>
            <person name="Goeker M."/>
        </authorList>
    </citation>
    <scope>NUCLEOTIDE SEQUENCE [LARGE SCALE GENOMIC DNA]</scope>
    <source>
        <strain evidence="2 3">DSM 24436</strain>
    </source>
</reference>
<dbReference type="EMBL" id="JAFBDT010000003">
    <property type="protein sequence ID" value="MBM7561077.1"/>
    <property type="molecule type" value="Genomic_DNA"/>
</dbReference>
<evidence type="ECO:0000313" key="2">
    <source>
        <dbReference type="EMBL" id="MBM7561077.1"/>
    </source>
</evidence>
<keyword evidence="1" id="KW-0472">Membrane</keyword>